<sequence length="697" mass="74393">MAPRSMLLAVAAAAIPQLTAAVSVDLPITYYNSYSSVDVEIGKPSKTYRLHPDTGSSTTWVVDKGCAEWCHNNTPYQRVGYNVTASCTGYPLNRTADISYLGGYVAGDVVNDKFTVNNQTWRQPFLSIYYSDWNNMPTDGFMGLAFDSIMVGDASNVLTMLMPDLDEPRFGIYLGESDAADEPGLLTIGSSKESEYSAAELTKVPIVKGPDGRYDVWRSLIKGVSFKGFDSVNGGVSTTDLGLTNVVFDTGAGKSSLPTDKVLAVYETMGLNYTDLLDGKRVLKCSEFNSSWSISFELSPPGVSEPIVLTASGEDLRKPGFPAAPDACWPPFEDSGAEGFTLIGTPFLRNFYTVWDFGAKDEADFEPSLGFAHLKRVQFKLEVSDTSANRRGAELITTMDTTSDFSPYRADGKLYGFVCVVTGASQPVGQAIIEELATHGAASIYACDHSASDESYAPLLRKLAQHAPNTKIIPYPFHIAKEEDTLTLIDEILAAFGRLDVWVSSSGLLGPAAISETTPQDLQRCFEAHSMAPFYALKYAPPAMGKLTEKQAYPNAAPKTHSYGSVIVVGSVAGTYGGCWGPAYTMASHAALGVVRAGVAVLKGTGVRVNCISPGQIDVGVDLHGTDVKGMNAQFPPASLQTKEASEATVGLERTGIPEEVARVAGFLASGFSSYVNGANLIVDGGASVMNPLTIPI</sequence>
<keyword evidence="24" id="KW-1185">Reference proteome</keyword>
<dbReference type="PROSITE" id="PS51767">
    <property type="entry name" value="PEPTIDASE_A1"/>
    <property type="match status" value="1"/>
</dbReference>
<dbReference type="AlphaFoldDB" id="A0A0G4LDE5"/>
<evidence type="ECO:0000256" key="11">
    <source>
        <dbReference type="ARBA" id="ARBA00037124"/>
    </source>
</evidence>
<keyword evidence="7" id="KW-0560">Oxidoreductase</keyword>
<comment type="catalytic activity">
    <reaction evidence="19">
        <text>(2E)-decenoyl-CoA + NADPH + H(+) = decanoyl-CoA + NADP(+)</text>
        <dbReference type="Rhea" id="RHEA:44960"/>
        <dbReference type="ChEBI" id="CHEBI:15378"/>
        <dbReference type="ChEBI" id="CHEBI:57783"/>
        <dbReference type="ChEBI" id="CHEBI:58349"/>
        <dbReference type="ChEBI" id="CHEBI:61406"/>
        <dbReference type="ChEBI" id="CHEBI:61430"/>
    </reaction>
    <physiologicalReaction direction="left-to-right" evidence="19">
        <dbReference type="Rhea" id="RHEA:44961"/>
    </physiologicalReaction>
</comment>
<dbReference type="CDD" id="cd05471">
    <property type="entry name" value="pepsin_like"/>
    <property type="match status" value="1"/>
</dbReference>
<evidence type="ECO:0000256" key="1">
    <source>
        <dbReference type="ARBA" id="ARBA00004275"/>
    </source>
</evidence>
<dbReference type="InterPro" id="IPR021109">
    <property type="entry name" value="Peptidase_aspartic_dom_sf"/>
</dbReference>
<comment type="catalytic activity">
    <reaction evidence="18">
        <text>a (2E)-enoyl-CoA + NADPH + H(+) = a 2,3-saturated acyl-CoA + NADP(+)</text>
        <dbReference type="Rhea" id="RHEA:33763"/>
        <dbReference type="ChEBI" id="CHEBI:15378"/>
        <dbReference type="ChEBI" id="CHEBI:57783"/>
        <dbReference type="ChEBI" id="CHEBI:58349"/>
        <dbReference type="ChEBI" id="CHEBI:58856"/>
        <dbReference type="ChEBI" id="CHEBI:65111"/>
        <dbReference type="EC" id="1.3.1.38"/>
    </reaction>
    <physiologicalReaction direction="left-to-right" evidence="18">
        <dbReference type="Rhea" id="RHEA:33764"/>
    </physiologicalReaction>
</comment>
<evidence type="ECO:0000259" key="22">
    <source>
        <dbReference type="PROSITE" id="PS51767"/>
    </source>
</evidence>
<evidence type="ECO:0000256" key="6">
    <source>
        <dbReference type="ARBA" id="ARBA00022857"/>
    </source>
</evidence>
<dbReference type="PANTHER" id="PTHR24317">
    <property type="entry name" value="PEROXISOMAL TRANS-2-ENOYL-COA REDUCTASE"/>
    <property type="match status" value="1"/>
</dbReference>
<accession>A0A0G4LDE5</accession>
<keyword evidence="6" id="KW-0521">NADP</keyword>
<dbReference type="Gene3D" id="2.40.70.10">
    <property type="entry name" value="Acid Proteases"/>
    <property type="match status" value="2"/>
</dbReference>
<keyword evidence="3" id="KW-0444">Lipid biosynthesis</keyword>
<evidence type="ECO:0000256" key="15">
    <source>
        <dbReference type="ARBA" id="ARBA00047570"/>
    </source>
</evidence>
<dbReference type="InterPro" id="IPR052388">
    <property type="entry name" value="Peroxisomal_t2-enoyl-CoA_red"/>
</dbReference>
<comment type="catalytic activity">
    <reaction evidence="17">
        <text>(2E)-hexenoyl-CoA + NADPH + H(+) = hexanoyl-CoA + NADP(+)</text>
        <dbReference type="Rhea" id="RHEA:44956"/>
        <dbReference type="ChEBI" id="CHEBI:15378"/>
        <dbReference type="ChEBI" id="CHEBI:57783"/>
        <dbReference type="ChEBI" id="CHEBI:58349"/>
        <dbReference type="ChEBI" id="CHEBI:62077"/>
        <dbReference type="ChEBI" id="CHEBI:62620"/>
    </reaction>
    <physiologicalReaction direction="left-to-right" evidence="17">
        <dbReference type="Rhea" id="RHEA:44957"/>
    </physiologicalReaction>
</comment>
<evidence type="ECO:0000256" key="21">
    <source>
        <dbReference type="SAM" id="SignalP"/>
    </source>
</evidence>
<dbReference type="GO" id="GO:0005777">
    <property type="term" value="C:peroxisome"/>
    <property type="evidence" value="ECO:0007669"/>
    <property type="project" value="UniProtKB-SubCell"/>
</dbReference>
<keyword evidence="10" id="KW-0275">Fatty acid biosynthesis</keyword>
<evidence type="ECO:0000256" key="9">
    <source>
        <dbReference type="ARBA" id="ARBA00023140"/>
    </source>
</evidence>
<evidence type="ECO:0000256" key="17">
    <source>
        <dbReference type="ARBA" id="ARBA00049108"/>
    </source>
</evidence>
<dbReference type="EC" id="1.3.1.38" evidence="13"/>
<dbReference type="STRING" id="100787.A0A0G4LDE5"/>
<name>A0A0G4LDE5_VERLO</name>
<comment type="subunit">
    <text evidence="12">Interacts with PEX5, probably required to target it into peroxisomes.</text>
</comment>
<dbReference type="SUPFAM" id="SSF51735">
    <property type="entry name" value="NAD(P)-binding Rossmann-fold domains"/>
    <property type="match status" value="1"/>
</dbReference>
<evidence type="ECO:0000256" key="10">
    <source>
        <dbReference type="ARBA" id="ARBA00023160"/>
    </source>
</evidence>
<dbReference type="Gene3D" id="3.40.50.720">
    <property type="entry name" value="NAD(P)-binding Rossmann-like Domain"/>
    <property type="match status" value="1"/>
</dbReference>
<dbReference type="GO" id="GO:0019166">
    <property type="term" value="F:trans-2-enoyl-CoA reductase (NADPH) activity"/>
    <property type="evidence" value="ECO:0007669"/>
    <property type="project" value="UniProtKB-EC"/>
</dbReference>
<dbReference type="PRINTS" id="PR00081">
    <property type="entry name" value="GDHRDH"/>
</dbReference>
<reference evidence="23 24" key="1">
    <citation type="submission" date="2015-05" db="EMBL/GenBank/DDBJ databases">
        <authorList>
            <person name="Wang D.B."/>
            <person name="Wang M."/>
        </authorList>
    </citation>
    <scope>NUCLEOTIDE SEQUENCE [LARGE SCALE GENOMIC DNA]</scope>
    <source>
        <strain evidence="23">VL1</strain>
    </source>
</reference>
<dbReference type="Proteomes" id="UP000044602">
    <property type="component" value="Unassembled WGS sequence"/>
</dbReference>
<evidence type="ECO:0000256" key="12">
    <source>
        <dbReference type="ARBA" id="ARBA00038622"/>
    </source>
</evidence>
<dbReference type="GO" id="GO:0033306">
    <property type="term" value="P:phytol metabolic process"/>
    <property type="evidence" value="ECO:0007669"/>
    <property type="project" value="TreeGrafter"/>
</dbReference>
<comment type="catalytic activity">
    <reaction evidence="16">
        <text>(2E)-tetradecenoyl-CoA + NADPH + H(+) = tetradecanoyl-CoA + NADP(+)</text>
        <dbReference type="Rhea" id="RHEA:44968"/>
        <dbReference type="ChEBI" id="CHEBI:15378"/>
        <dbReference type="ChEBI" id="CHEBI:57385"/>
        <dbReference type="ChEBI" id="CHEBI:57783"/>
        <dbReference type="ChEBI" id="CHEBI:58349"/>
        <dbReference type="ChEBI" id="CHEBI:61405"/>
    </reaction>
    <physiologicalReaction direction="left-to-right" evidence="16">
        <dbReference type="Rhea" id="RHEA:44969"/>
    </physiologicalReaction>
</comment>
<dbReference type="InterPro" id="IPR002347">
    <property type="entry name" value="SDR_fam"/>
</dbReference>
<evidence type="ECO:0000256" key="5">
    <source>
        <dbReference type="ARBA" id="ARBA00022832"/>
    </source>
</evidence>
<keyword evidence="5" id="KW-0276">Fatty acid metabolism</keyword>
<evidence type="ECO:0000313" key="24">
    <source>
        <dbReference type="Proteomes" id="UP000044602"/>
    </source>
</evidence>
<dbReference type="GO" id="GO:0006633">
    <property type="term" value="P:fatty acid biosynthetic process"/>
    <property type="evidence" value="ECO:0007669"/>
    <property type="project" value="UniProtKB-KW"/>
</dbReference>
<dbReference type="EMBL" id="CVQH01011113">
    <property type="protein sequence ID" value="CRK20026.1"/>
    <property type="molecule type" value="Genomic_DNA"/>
</dbReference>
<dbReference type="InterPro" id="IPR036291">
    <property type="entry name" value="NAD(P)-bd_dom_sf"/>
</dbReference>
<comment type="function">
    <text evidence="11">Participates in chain elongation of fatty acids. Catalyzes the reduction of trans-2-enoyl-CoAs of varying chain lengths from 6:1 to 16:1, having maximum activity with 10:1 CoA. Has no 2,4-dienoyl-CoA reductase activity.</text>
</comment>
<feature type="signal peptide" evidence="21">
    <location>
        <begin position="1"/>
        <end position="21"/>
    </location>
</feature>
<evidence type="ECO:0000256" key="14">
    <source>
        <dbReference type="ARBA" id="ARBA00041063"/>
    </source>
</evidence>
<keyword evidence="4" id="KW-0597">Phosphoprotein</keyword>
<comment type="catalytic activity">
    <reaction evidence="20">
        <text>(2E)-octenoyl-CoA + NADPH + H(+) = octanoyl-CoA + NADP(+)</text>
        <dbReference type="Rhea" id="RHEA:44952"/>
        <dbReference type="ChEBI" id="CHEBI:15378"/>
        <dbReference type="ChEBI" id="CHEBI:57386"/>
        <dbReference type="ChEBI" id="CHEBI:57783"/>
        <dbReference type="ChEBI" id="CHEBI:58349"/>
        <dbReference type="ChEBI" id="CHEBI:62242"/>
    </reaction>
    <physiologicalReaction direction="left-to-right" evidence="20">
        <dbReference type="Rhea" id="RHEA:44953"/>
    </physiologicalReaction>
</comment>
<feature type="chain" id="PRO_5002566327" description="Peroxisomal trans-2-enoyl-CoA reductase" evidence="21">
    <location>
        <begin position="22"/>
        <end position="697"/>
    </location>
</feature>
<gene>
    <name evidence="23" type="ORF">BN1708_003288</name>
</gene>
<comment type="catalytic activity">
    <reaction evidence="15">
        <text>(2E)-dodecenoyl-CoA + NADPH + H(+) = dodecanoyl-CoA + NADP(+)</text>
        <dbReference type="Rhea" id="RHEA:44964"/>
        <dbReference type="ChEBI" id="CHEBI:15378"/>
        <dbReference type="ChEBI" id="CHEBI:57330"/>
        <dbReference type="ChEBI" id="CHEBI:57375"/>
        <dbReference type="ChEBI" id="CHEBI:57783"/>
        <dbReference type="ChEBI" id="CHEBI:58349"/>
    </reaction>
    <physiologicalReaction direction="left-to-right" evidence="15">
        <dbReference type="Rhea" id="RHEA:44965"/>
    </physiologicalReaction>
</comment>
<keyword evidence="8" id="KW-0443">Lipid metabolism</keyword>
<dbReference type="SUPFAM" id="SSF50630">
    <property type="entry name" value="Acid proteases"/>
    <property type="match status" value="1"/>
</dbReference>
<dbReference type="InterPro" id="IPR034164">
    <property type="entry name" value="Pepsin-like_dom"/>
</dbReference>
<keyword evidence="21" id="KW-0732">Signal</keyword>
<evidence type="ECO:0000313" key="23">
    <source>
        <dbReference type="EMBL" id="CRK20026.1"/>
    </source>
</evidence>
<dbReference type="PANTHER" id="PTHR24317:SF7">
    <property type="entry name" value="PEROXISOMAL TRANS-2-ENOYL-COA REDUCTASE"/>
    <property type="match status" value="1"/>
</dbReference>
<comment type="pathway">
    <text evidence="2">Lipid metabolism.</text>
</comment>
<evidence type="ECO:0000256" key="19">
    <source>
        <dbReference type="ARBA" id="ARBA00049386"/>
    </source>
</evidence>
<evidence type="ECO:0000256" key="2">
    <source>
        <dbReference type="ARBA" id="ARBA00005189"/>
    </source>
</evidence>
<evidence type="ECO:0000256" key="3">
    <source>
        <dbReference type="ARBA" id="ARBA00022516"/>
    </source>
</evidence>
<dbReference type="Pfam" id="PF00026">
    <property type="entry name" value="Asp"/>
    <property type="match status" value="1"/>
</dbReference>
<evidence type="ECO:0000256" key="20">
    <source>
        <dbReference type="ARBA" id="ARBA00049559"/>
    </source>
</evidence>
<protein>
    <recommendedName>
        <fullName evidence="14">Peroxisomal trans-2-enoyl-CoA reductase</fullName>
        <ecNumber evidence="13">1.3.1.38</ecNumber>
    </recommendedName>
</protein>
<organism evidence="23 24">
    <name type="scientific">Verticillium longisporum</name>
    <name type="common">Verticillium dahliae var. longisporum</name>
    <dbReference type="NCBI Taxonomy" id="100787"/>
    <lineage>
        <taxon>Eukaryota</taxon>
        <taxon>Fungi</taxon>
        <taxon>Dikarya</taxon>
        <taxon>Ascomycota</taxon>
        <taxon>Pezizomycotina</taxon>
        <taxon>Sordariomycetes</taxon>
        <taxon>Hypocreomycetidae</taxon>
        <taxon>Glomerellales</taxon>
        <taxon>Plectosphaerellaceae</taxon>
        <taxon>Verticillium</taxon>
    </lineage>
</organism>
<evidence type="ECO:0000256" key="18">
    <source>
        <dbReference type="ARBA" id="ARBA00049251"/>
    </source>
</evidence>
<comment type="subcellular location">
    <subcellularLocation>
        <location evidence="1">Peroxisome</location>
    </subcellularLocation>
</comment>
<evidence type="ECO:0000256" key="4">
    <source>
        <dbReference type="ARBA" id="ARBA00022553"/>
    </source>
</evidence>
<proteinExistence type="predicted"/>
<keyword evidence="9" id="KW-0576">Peroxisome</keyword>
<dbReference type="CDD" id="cd05233">
    <property type="entry name" value="SDR_c"/>
    <property type="match status" value="1"/>
</dbReference>
<dbReference type="Pfam" id="PF13561">
    <property type="entry name" value="adh_short_C2"/>
    <property type="match status" value="1"/>
</dbReference>
<feature type="domain" description="Peptidase A1" evidence="22">
    <location>
        <begin position="35"/>
        <end position="366"/>
    </location>
</feature>
<evidence type="ECO:0000256" key="8">
    <source>
        <dbReference type="ARBA" id="ARBA00023098"/>
    </source>
</evidence>
<evidence type="ECO:0000256" key="16">
    <source>
        <dbReference type="ARBA" id="ARBA00048686"/>
    </source>
</evidence>
<dbReference type="InterPro" id="IPR033121">
    <property type="entry name" value="PEPTIDASE_A1"/>
</dbReference>
<evidence type="ECO:0000256" key="13">
    <source>
        <dbReference type="ARBA" id="ARBA00038849"/>
    </source>
</evidence>
<evidence type="ECO:0000256" key="7">
    <source>
        <dbReference type="ARBA" id="ARBA00023002"/>
    </source>
</evidence>